<keyword evidence="6 9" id="KW-0456">Lyase</keyword>
<reference evidence="9 10" key="1">
    <citation type="journal article" date="2017" name="Int. J. Syst. Evol. Microbiol.">
        <title>Rhodosalinus sediminis gen. nov., sp. nov., isolated from marine saltern.</title>
        <authorList>
            <person name="Guo L.Y."/>
            <person name="Ling S.K."/>
            <person name="Li C.M."/>
            <person name="Chen G.J."/>
            <person name="Du Z.J."/>
        </authorList>
    </citation>
    <scope>NUCLEOTIDE SEQUENCE [LARGE SCALE GENOMIC DNA]</scope>
    <source>
        <strain evidence="9 10">WDN1C137</strain>
    </source>
</reference>
<name>A0A3D9BU45_9RHOB</name>
<gene>
    <name evidence="9" type="primary">eda</name>
    <name evidence="9" type="ORF">DRV84_08090</name>
</gene>
<comment type="pathway">
    <text evidence="2">Carbohydrate acid metabolism; 2-dehydro-3-deoxy-D-gluconate degradation; D-glyceraldehyde 3-phosphate and pyruvate from 2-dehydro-3-deoxy-D-gluconate: step 2/2.</text>
</comment>
<evidence type="ECO:0000256" key="1">
    <source>
        <dbReference type="ARBA" id="ARBA00000654"/>
    </source>
</evidence>
<dbReference type="AlphaFoldDB" id="A0A3D9BU45"/>
<dbReference type="PROSITE" id="PS00159">
    <property type="entry name" value="ALDOLASE_KDPG_KHG_1"/>
    <property type="match status" value="1"/>
</dbReference>
<dbReference type="CDD" id="cd00452">
    <property type="entry name" value="KDPG_aldolase"/>
    <property type="match status" value="1"/>
</dbReference>
<comment type="catalytic activity">
    <reaction evidence="1">
        <text>2-dehydro-3-deoxy-6-phospho-D-gluconate = D-glyceraldehyde 3-phosphate + pyruvate</text>
        <dbReference type="Rhea" id="RHEA:17089"/>
        <dbReference type="ChEBI" id="CHEBI:15361"/>
        <dbReference type="ChEBI" id="CHEBI:57569"/>
        <dbReference type="ChEBI" id="CHEBI:59776"/>
        <dbReference type="EC" id="4.1.2.14"/>
    </reaction>
</comment>
<organism evidence="9 10">
    <name type="scientific">Rhodosalinus sediminis</name>
    <dbReference type="NCBI Taxonomy" id="1940533"/>
    <lineage>
        <taxon>Bacteria</taxon>
        <taxon>Pseudomonadati</taxon>
        <taxon>Pseudomonadota</taxon>
        <taxon>Alphaproteobacteria</taxon>
        <taxon>Rhodobacterales</taxon>
        <taxon>Paracoccaceae</taxon>
        <taxon>Rhodosalinus</taxon>
    </lineage>
</organism>
<comment type="subunit">
    <text evidence="4">Homotrimer.</text>
</comment>
<evidence type="ECO:0000256" key="4">
    <source>
        <dbReference type="ARBA" id="ARBA00011233"/>
    </source>
</evidence>
<comment type="similarity">
    <text evidence="3">Belongs to the KHG/KDPG aldolase family.</text>
</comment>
<proteinExistence type="inferred from homology"/>
<dbReference type="Gene3D" id="3.20.20.70">
    <property type="entry name" value="Aldolase class I"/>
    <property type="match status" value="1"/>
</dbReference>
<evidence type="ECO:0000313" key="10">
    <source>
        <dbReference type="Proteomes" id="UP000257131"/>
    </source>
</evidence>
<evidence type="ECO:0000256" key="2">
    <source>
        <dbReference type="ARBA" id="ARBA00004736"/>
    </source>
</evidence>
<dbReference type="Proteomes" id="UP000257131">
    <property type="component" value="Unassembled WGS sequence"/>
</dbReference>
<dbReference type="NCBIfam" id="TIGR01182">
    <property type="entry name" value="eda"/>
    <property type="match status" value="1"/>
</dbReference>
<dbReference type="PANTHER" id="PTHR30246:SF1">
    <property type="entry name" value="2-DEHYDRO-3-DEOXY-6-PHOSPHOGALACTONATE ALDOLASE-RELATED"/>
    <property type="match status" value="1"/>
</dbReference>
<dbReference type="InterPro" id="IPR031337">
    <property type="entry name" value="KDPG/KHG_AS_1"/>
</dbReference>
<dbReference type="GO" id="GO:0008675">
    <property type="term" value="F:2-dehydro-3-deoxy-phosphogluconate aldolase activity"/>
    <property type="evidence" value="ECO:0007669"/>
    <property type="project" value="UniProtKB-EC"/>
</dbReference>
<dbReference type="EMBL" id="QOHR01000008">
    <property type="protein sequence ID" value="REC57044.1"/>
    <property type="molecule type" value="Genomic_DNA"/>
</dbReference>
<keyword evidence="7" id="KW-0119">Carbohydrate metabolism</keyword>
<evidence type="ECO:0000313" key="9">
    <source>
        <dbReference type="EMBL" id="REC57044.1"/>
    </source>
</evidence>
<dbReference type="OrthoDB" id="9805177at2"/>
<dbReference type="Pfam" id="PF01081">
    <property type="entry name" value="Aldolase"/>
    <property type="match status" value="1"/>
</dbReference>
<feature type="compositionally biased region" description="Pro residues" evidence="8">
    <location>
        <begin position="119"/>
        <end position="133"/>
    </location>
</feature>
<dbReference type="SUPFAM" id="SSF51569">
    <property type="entry name" value="Aldolase"/>
    <property type="match status" value="1"/>
</dbReference>
<evidence type="ECO:0000256" key="8">
    <source>
        <dbReference type="SAM" id="MobiDB-lite"/>
    </source>
</evidence>
<evidence type="ECO:0000256" key="3">
    <source>
        <dbReference type="ARBA" id="ARBA00006906"/>
    </source>
</evidence>
<dbReference type="InterPro" id="IPR013785">
    <property type="entry name" value="Aldolase_TIM"/>
</dbReference>
<feature type="compositionally biased region" description="Basic residues" evidence="8">
    <location>
        <begin position="31"/>
        <end position="40"/>
    </location>
</feature>
<comment type="caution">
    <text evidence="9">The sequence shown here is derived from an EMBL/GenBank/DDBJ whole genome shotgun (WGS) entry which is preliminary data.</text>
</comment>
<protein>
    <recommendedName>
        <fullName evidence="5">2-dehydro-3-deoxy-phosphogluconate aldolase</fullName>
        <ecNumber evidence="5">4.1.2.14</ecNumber>
    </recommendedName>
</protein>
<evidence type="ECO:0000256" key="7">
    <source>
        <dbReference type="ARBA" id="ARBA00023277"/>
    </source>
</evidence>
<feature type="compositionally biased region" description="Basic residues" evidence="8">
    <location>
        <begin position="63"/>
        <end position="77"/>
    </location>
</feature>
<accession>A0A3D9BU45</accession>
<feature type="region of interest" description="Disordered" evidence="8">
    <location>
        <begin position="1"/>
        <end position="136"/>
    </location>
</feature>
<sequence length="341" mass="35251">MADAGRQHGILRKHATWAPGPHRREPSRARGISRGRRARGARQGCPPTPRHRTASPGRAPRTPARRVRPAPPRRRGVRCPGLRDTTWRRPPPPRGGGAARRPRRLGRSGPDGSRFPGSEIPPPRPPVTAPQPPAEASRRLRALCARAPVIPVLVIEDAGTARPLAEALVAGGLPVLEVTLRTPAALDAIRAMAAVAGAEVGAGTVLGPEDVAAARAAGARFAVSPGATPALLAAAEGEGLPLLPGAATASEAMALLTRGYDVAKFFPAAPMGGPATLAALGGPLPQMAWCPTGGITPETAPDYLELDTVLCVGGSWIAPRALRDARDWPAIEARARAAAAL</sequence>
<evidence type="ECO:0000256" key="6">
    <source>
        <dbReference type="ARBA" id="ARBA00023239"/>
    </source>
</evidence>
<evidence type="ECO:0000256" key="5">
    <source>
        <dbReference type="ARBA" id="ARBA00013063"/>
    </source>
</evidence>
<dbReference type="InterPro" id="IPR000887">
    <property type="entry name" value="Aldlse_KDPG_KHG"/>
</dbReference>
<keyword evidence="10" id="KW-1185">Reference proteome</keyword>
<dbReference type="EC" id="4.1.2.14" evidence="5"/>
<dbReference type="PANTHER" id="PTHR30246">
    <property type="entry name" value="2-KETO-3-DEOXY-6-PHOSPHOGLUCONATE ALDOLASE"/>
    <property type="match status" value="1"/>
</dbReference>